<organism evidence="3 4">
    <name type="scientific">Piloderma croceum (strain F 1598)</name>
    <dbReference type="NCBI Taxonomy" id="765440"/>
    <lineage>
        <taxon>Eukaryota</taxon>
        <taxon>Fungi</taxon>
        <taxon>Dikarya</taxon>
        <taxon>Basidiomycota</taxon>
        <taxon>Agaricomycotina</taxon>
        <taxon>Agaricomycetes</taxon>
        <taxon>Agaricomycetidae</taxon>
        <taxon>Atheliales</taxon>
        <taxon>Atheliaceae</taxon>
        <taxon>Piloderma</taxon>
    </lineage>
</organism>
<keyword evidence="4" id="KW-1185">Reference proteome</keyword>
<evidence type="ECO:0000313" key="3">
    <source>
        <dbReference type="EMBL" id="KIM75564.1"/>
    </source>
</evidence>
<accession>A0A0C3F6B9</accession>
<gene>
    <name evidence="3" type="ORF">PILCRDRAFT_827116</name>
</gene>
<dbReference type="HOGENOM" id="CLU_005049_5_0_1"/>
<evidence type="ECO:0000256" key="1">
    <source>
        <dbReference type="SAM" id="MobiDB-lite"/>
    </source>
</evidence>
<dbReference type="InParanoid" id="A0A0C3F6B9"/>
<feature type="region of interest" description="Disordered" evidence="1">
    <location>
        <begin position="272"/>
        <end position="306"/>
    </location>
</feature>
<dbReference type="InterPro" id="IPR018712">
    <property type="entry name" value="Tle1-like_cat"/>
</dbReference>
<proteinExistence type="predicted"/>
<dbReference type="EMBL" id="KN833045">
    <property type="protein sequence ID" value="KIM75564.1"/>
    <property type="molecule type" value="Genomic_DNA"/>
</dbReference>
<protein>
    <recommendedName>
        <fullName evidence="2">T6SS Phospholipase effector Tle1-like catalytic domain-containing protein</fullName>
    </recommendedName>
</protein>
<reference evidence="3 4" key="1">
    <citation type="submission" date="2014-04" db="EMBL/GenBank/DDBJ databases">
        <authorList>
            <consortium name="DOE Joint Genome Institute"/>
            <person name="Kuo A."/>
            <person name="Tarkka M."/>
            <person name="Buscot F."/>
            <person name="Kohler A."/>
            <person name="Nagy L.G."/>
            <person name="Floudas D."/>
            <person name="Copeland A."/>
            <person name="Barry K.W."/>
            <person name="Cichocki N."/>
            <person name="Veneault-Fourrey C."/>
            <person name="LaButti K."/>
            <person name="Lindquist E.A."/>
            <person name="Lipzen A."/>
            <person name="Lundell T."/>
            <person name="Morin E."/>
            <person name="Murat C."/>
            <person name="Sun H."/>
            <person name="Tunlid A."/>
            <person name="Henrissat B."/>
            <person name="Grigoriev I.V."/>
            <person name="Hibbett D.S."/>
            <person name="Martin F."/>
            <person name="Nordberg H.P."/>
            <person name="Cantor M.N."/>
            <person name="Hua S.X."/>
        </authorList>
    </citation>
    <scope>NUCLEOTIDE SEQUENCE [LARGE SCALE GENOMIC DNA]</scope>
    <source>
        <strain evidence="3 4">F 1598</strain>
    </source>
</reference>
<dbReference type="PANTHER" id="PTHR33840">
    <property type="match status" value="1"/>
</dbReference>
<name>A0A0C3F6B9_PILCF</name>
<evidence type="ECO:0000259" key="2">
    <source>
        <dbReference type="Pfam" id="PF09994"/>
    </source>
</evidence>
<dbReference type="SUPFAM" id="SSF53474">
    <property type="entry name" value="alpha/beta-Hydrolases"/>
    <property type="match status" value="1"/>
</dbReference>
<feature type="region of interest" description="Disordered" evidence="1">
    <location>
        <begin position="1"/>
        <end position="43"/>
    </location>
</feature>
<reference evidence="4" key="2">
    <citation type="submission" date="2015-01" db="EMBL/GenBank/DDBJ databases">
        <title>Evolutionary Origins and Diversification of the Mycorrhizal Mutualists.</title>
        <authorList>
            <consortium name="DOE Joint Genome Institute"/>
            <consortium name="Mycorrhizal Genomics Consortium"/>
            <person name="Kohler A."/>
            <person name="Kuo A."/>
            <person name="Nagy L.G."/>
            <person name="Floudas D."/>
            <person name="Copeland A."/>
            <person name="Barry K.W."/>
            <person name="Cichocki N."/>
            <person name="Veneault-Fourrey C."/>
            <person name="LaButti K."/>
            <person name="Lindquist E.A."/>
            <person name="Lipzen A."/>
            <person name="Lundell T."/>
            <person name="Morin E."/>
            <person name="Murat C."/>
            <person name="Riley R."/>
            <person name="Ohm R."/>
            <person name="Sun H."/>
            <person name="Tunlid A."/>
            <person name="Henrissat B."/>
            <person name="Grigoriev I.V."/>
            <person name="Hibbett D.S."/>
            <person name="Martin F."/>
        </authorList>
    </citation>
    <scope>NUCLEOTIDE SEQUENCE [LARGE SCALE GENOMIC DNA]</scope>
    <source>
        <strain evidence="4">F 1598</strain>
    </source>
</reference>
<dbReference type="PANTHER" id="PTHR33840:SF2">
    <property type="entry name" value="TLE1 PHOSPHOLIPASE DOMAIN-CONTAINING PROTEIN"/>
    <property type="match status" value="1"/>
</dbReference>
<dbReference type="STRING" id="765440.A0A0C3F6B9"/>
<dbReference type="OrthoDB" id="3162439at2759"/>
<sequence length="531" mass="61132">MTEPKTNGDVRLFKARPELEPIKTDRDYPSIPNTSSPTALSPPPDGVGIFDEIIPHPEDVPHRNLVLCFDGTGDQFDADNSNIVAFFSMLKRDNISQQLVYYQAGIGTYTIPEIAKPWMAGLKKTLDMMLGIHLDAHIMGGYEFLMQNYKSGDKIFIFGFSRGAYTAHTLAGMIHKIGLLPPCNHQQVPFAYKMYTRDDRKGWDQSNAFKKTFSIDVDVEFMGVWDTVDAVGIFPRRLPFTASNSHIKHFRHAISLDERRARFKVNLWNRPSEEQHRKGVQKGTMPRHKTPPKSQVHTSNSTNSVKCQEQIRRDLERQFSDCDKPTDIEEVWFAGAHCDVGGGSVANDTRHSLARIPLRWMLRQCFILRTGILFHKNMFKDMGMDPDTLYPHVLHRPPPLPYTPGCLAHYEVPLNFAKNYKDTIKHKEPFKSEEEEDLLDALAPIFDQLKLAKGWWTLEMLPYKQEYQQPDNTWKHVRGINLGDPRIIPKQRQLGMKIHRTVKTRMEATGFFKDKNYTPAAKFKVEPEWVH</sequence>
<feature type="domain" description="T6SS Phospholipase effector Tle1-like catalytic" evidence="2">
    <location>
        <begin position="63"/>
        <end position="364"/>
    </location>
</feature>
<dbReference type="AlphaFoldDB" id="A0A0C3F6B9"/>
<evidence type="ECO:0000313" key="4">
    <source>
        <dbReference type="Proteomes" id="UP000054166"/>
    </source>
</evidence>
<feature type="compositionally biased region" description="Basic and acidic residues" evidence="1">
    <location>
        <begin position="1"/>
        <end position="28"/>
    </location>
</feature>
<dbReference type="Pfam" id="PF09994">
    <property type="entry name" value="T6SS_Tle1-like_cat"/>
    <property type="match status" value="1"/>
</dbReference>
<dbReference type="InterPro" id="IPR029058">
    <property type="entry name" value="AB_hydrolase_fold"/>
</dbReference>
<dbReference type="Proteomes" id="UP000054166">
    <property type="component" value="Unassembled WGS sequence"/>
</dbReference>
<feature type="compositionally biased region" description="Polar residues" evidence="1">
    <location>
        <begin position="292"/>
        <end position="306"/>
    </location>
</feature>